<dbReference type="EMBL" id="AQRC01000003">
    <property type="protein sequence ID" value="KFE36138.1"/>
    <property type="molecule type" value="Genomic_DNA"/>
</dbReference>
<sequence>MFDKIMVPVDLRHVSRMGKALSIAADLAKTHDAEVTYVGITSPEPGTLGHNPKEYEARLTEFTTSEVAAHGHRAKALMIVATDPAIDLDKALLRATDELGCDLVVMATHLPNVADYLWASHGGHLASHTKASVFLVRG</sequence>
<evidence type="ECO:0000313" key="2">
    <source>
        <dbReference type="EMBL" id="KFE36138.1"/>
    </source>
</evidence>
<dbReference type="AlphaFoldDB" id="A0A085TZJ1"/>
<dbReference type="RefSeq" id="WP_038144420.1">
    <property type="nucleotide sequence ID" value="NZ_AQRC01000003.1"/>
</dbReference>
<reference evidence="2 3" key="2">
    <citation type="journal article" date="2015" name="Antonie Van Leeuwenhoek">
        <title>Thioclava indica sp. nov., isolated from surface seawater of the Indian Ocean.</title>
        <authorList>
            <person name="Liu Y."/>
            <person name="Lai Q."/>
            <person name="Du J."/>
            <person name="Xu H."/>
            <person name="Jiang L."/>
            <person name="Shao Z."/>
        </authorList>
    </citation>
    <scope>NUCLEOTIDE SEQUENCE [LARGE SCALE GENOMIC DNA]</scope>
    <source>
        <strain evidence="2 3">13D2W-2</strain>
    </source>
</reference>
<name>A0A085TZJ1_9RHOB</name>
<evidence type="ECO:0000259" key="1">
    <source>
        <dbReference type="Pfam" id="PF00582"/>
    </source>
</evidence>
<dbReference type="SUPFAM" id="SSF52402">
    <property type="entry name" value="Adenine nucleotide alpha hydrolases-like"/>
    <property type="match status" value="1"/>
</dbReference>
<protein>
    <recommendedName>
        <fullName evidence="1">UspA domain-containing protein</fullName>
    </recommendedName>
</protein>
<evidence type="ECO:0000313" key="3">
    <source>
        <dbReference type="Proteomes" id="UP000028607"/>
    </source>
</evidence>
<dbReference type="Pfam" id="PF00582">
    <property type="entry name" value="Usp"/>
    <property type="match status" value="1"/>
</dbReference>
<proteinExistence type="predicted"/>
<organism evidence="2 3">
    <name type="scientific">Thioclava atlantica</name>
    <dbReference type="NCBI Taxonomy" id="1317124"/>
    <lineage>
        <taxon>Bacteria</taxon>
        <taxon>Pseudomonadati</taxon>
        <taxon>Pseudomonadota</taxon>
        <taxon>Alphaproteobacteria</taxon>
        <taxon>Rhodobacterales</taxon>
        <taxon>Paracoccaceae</taxon>
        <taxon>Thioclava</taxon>
    </lineage>
</organism>
<feature type="domain" description="UspA" evidence="1">
    <location>
        <begin position="1"/>
        <end position="137"/>
    </location>
</feature>
<comment type="caution">
    <text evidence="2">The sequence shown here is derived from an EMBL/GenBank/DDBJ whole genome shotgun (WGS) entry which is preliminary data.</text>
</comment>
<dbReference type="STRING" id="1317124.DW2_05895"/>
<gene>
    <name evidence="2" type="ORF">DW2_05895</name>
</gene>
<keyword evidence="3" id="KW-1185">Reference proteome</keyword>
<dbReference type="OrthoDB" id="9792500at2"/>
<dbReference type="CDD" id="cd00293">
    <property type="entry name" value="USP-like"/>
    <property type="match status" value="1"/>
</dbReference>
<reference evidence="3" key="1">
    <citation type="submission" date="2013-04" db="EMBL/GenBank/DDBJ databases">
        <title>Thioclava sp. 13D2W-2 Genome Sequencing.</title>
        <authorList>
            <person name="Lai Q."/>
            <person name="Li G."/>
            <person name="Shao Z."/>
        </authorList>
    </citation>
    <scope>NUCLEOTIDE SEQUENCE [LARGE SCALE GENOMIC DNA]</scope>
    <source>
        <strain evidence="3">13D2W-2</strain>
    </source>
</reference>
<accession>A0A085TZJ1</accession>
<dbReference type="Gene3D" id="3.40.50.620">
    <property type="entry name" value="HUPs"/>
    <property type="match status" value="1"/>
</dbReference>
<dbReference type="eggNOG" id="COG0589">
    <property type="taxonomic scope" value="Bacteria"/>
</dbReference>
<dbReference type="InterPro" id="IPR006016">
    <property type="entry name" value="UspA"/>
</dbReference>
<dbReference type="InterPro" id="IPR014729">
    <property type="entry name" value="Rossmann-like_a/b/a_fold"/>
</dbReference>
<dbReference type="PATRIC" id="fig|1317124.6.peg.1202"/>
<dbReference type="Proteomes" id="UP000028607">
    <property type="component" value="Unassembled WGS sequence"/>
</dbReference>